<dbReference type="InterPro" id="IPR050951">
    <property type="entry name" value="Retrovirus_Pol_polyprotein"/>
</dbReference>
<dbReference type="SUPFAM" id="SSF56672">
    <property type="entry name" value="DNA/RNA polymerases"/>
    <property type="match status" value="1"/>
</dbReference>
<dbReference type="InterPro" id="IPR041577">
    <property type="entry name" value="RT_RNaseH_2"/>
</dbReference>
<feature type="domain" description="Reverse transcriptase/retrotransposon-derived protein RNase H-like" evidence="2">
    <location>
        <begin position="10"/>
        <end position="90"/>
    </location>
</feature>
<dbReference type="EMBL" id="LRGB01005683">
    <property type="protein sequence ID" value="KZS01963.1"/>
    <property type="molecule type" value="Genomic_DNA"/>
</dbReference>
<dbReference type="AlphaFoldDB" id="A0A164J4I9"/>
<evidence type="ECO:0000313" key="4">
    <source>
        <dbReference type="Proteomes" id="UP000076858"/>
    </source>
</evidence>
<accession>A0A164J4I9</accession>
<keyword evidence="4" id="KW-1185">Reference proteome</keyword>
<dbReference type="PANTHER" id="PTHR37984:SF5">
    <property type="entry name" value="PROTEIN NYNRIN-LIKE"/>
    <property type="match status" value="1"/>
</dbReference>
<name>A0A164J4I9_9CRUS</name>
<evidence type="ECO:0000259" key="2">
    <source>
        <dbReference type="Pfam" id="PF17919"/>
    </source>
</evidence>
<comment type="caution">
    <text evidence="3">The sequence shown here is derived from an EMBL/GenBank/DDBJ whole genome shotgun (WGS) entry which is preliminary data.</text>
</comment>
<dbReference type="Proteomes" id="UP000076858">
    <property type="component" value="Unassembled WGS sequence"/>
</dbReference>
<evidence type="ECO:0000256" key="1">
    <source>
        <dbReference type="ARBA" id="ARBA00023268"/>
    </source>
</evidence>
<evidence type="ECO:0000313" key="3">
    <source>
        <dbReference type="EMBL" id="KZS01963.1"/>
    </source>
</evidence>
<dbReference type="GO" id="GO:0071897">
    <property type="term" value="P:DNA biosynthetic process"/>
    <property type="evidence" value="ECO:0007669"/>
    <property type="project" value="UniProtKB-ARBA"/>
</dbReference>
<gene>
    <name evidence="3" type="ORF">APZ42_001185</name>
</gene>
<dbReference type="GO" id="GO:0003824">
    <property type="term" value="F:catalytic activity"/>
    <property type="evidence" value="ECO:0007669"/>
    <property type="project" value="UniProtKB-KW"/>
</dbReference>
<organism evidence="3 4">
    <name type="scientific">Daphnia magna</name>
    <dbReference type="NCBI Taxonomy" id="35525"/>
    <lineage>
        <taxon>Eukaryota</taxon>
        <taxon>Metazoa</taxon>
        <taxon>Ecdysozoa</taxon>
        <taxon>Arthropoda</taxon>
        <taxon>Crustacea</taxon>
        <taxon>Branchiopoda</taxon>
        <taxon>Diplostraca</taxon>
        <taxon>Cladocera</taxon>
        <taxon>Anomopoda</taxon>
        <taxon>Daphniidae</taxon>
        <taxon>Daphnia</taxon>
    </lineage>
</organism>
<dbReference type="Pfam" id="PF17919">
    <property type="entry name" value="RT_RNaseH_2"/>
    <property type="match status" value="1"/>
</dbReference>
<keyword evidence="1" id="KW-0511">Multifunctional enzyme</keyword>
<reference evidence="3 4" key="1">
    <citation type="submission" date="2016-03" db="EMBL/GenBank/DDBJ databases">
        <title>EvidentialGene: Evidence-directed Construction of Genes on Genomes.</title>
        <authorList>
            <person name="Gilbert D.G."/>
            <person name="Choi J.-H."/>
            <person name="Mockaitis K."/>
            <person name="Colbourne J."/>
            <person name="Pfrender M."/>
        </authorList>
    </citation>
    <scope>NUCLEOTIDE SEQUENCE [LARGE SCALE GENOMIC DNA]</scope>
    <source>
        <strain evidence="3 4">Xinb3</strain>
        <tissue evidence="3">Complete organism</tissue>
    </source>
</reference>
<dbReference type="STRING" id="35525.A0A164J4I9"/>
<sequence>MLKKDVAWFWDNQQQKALSELRNAMSSLPILRLFDVNRSVVVSVDASPIGIGAVLMQEGQPVAFSSTTLTVTQKRYCQIEKELLAVQFGLAR</sequence>
<dbReference type="PANTHER" id="PTHR37984">
    <property type="entry name" value="PROTEIN CBG26694"/>
    <property type="match status" value="1"/>
</dbReference>
<dbReference type="InterPro" id="IPR043502">
    <property type="entry name" value="DNA/RNA_pol_sf"/>
</dbReference>
<feature type="non-terminal residue" evidence="3">
    <location>
        <position position="92"/>
    </location>
</feature>
<protein>
    <submittedName>
        <fullName evidence="3">Putative NFX1-type Zinc finger-containing protein</fullName>
    </submittedName>
</protein>
<proteinExistence type="predicted"/>